<name>A0A066TS77_9NEIS</name>
<protein>
    <recommendedName>
        <fullName evidence="3">Phage tail assembly protein</fullName>
    </recommendedName>
</protein>
<dbReference type="AlphaFoldDB" id="A0A066TS77"/>
<sequence>MAQTEAQQLQEQLGTGKVIKLVEPLQTPNGVVTELTLRRVRVKDFKRAAEQYPDNVVLQEALCLAMASGLQSEDFDELSWEDYALVRQFCLGTH</sequence>
<reference evidence="1 2" key="1">
    <citation type="journal article" date="2017" name="MBio">
        <title>Type VI secretion-mediated competition in the bee gut microbiome.</title>
        <authorList>
            <person name="Steele M.I."/>
            <person name="Kwong W.K."/>
            <person name="Powell J.E."/>
            <person name="Whiteley M."/>
            <person name="Moran N.A."/>
        </authorList>
    </citation>
    <scope>NUCLEOTIDE SEQUENCE [LARGE SCALE GENOMIC DNA]</scope>
    <source>
        <strain evidence="1 2">HK3</strain>
    </source>
</reference>
<dbReference type="InterPro" id="IPR019289">
    <property type="entry name" value="Phage_tail_E/E"/>
</dbReference>
<gene>
    <name evidence="1" type="ORF">BHC57_06730</name>
</gene>
<proteinExistence type="predicted"/>
<evidence type="ECO:0000313" key="1">
    <source>
        <dbReference type="EMBL" id="PIT59957.1"/>
    </source>
</evidence>
<evidence type="ECO:0008006" key="3">
    <source>
        <dbReference type="Google" id="ProtNLM"/>
    </source>
</evidence>
<comment type="caution">
    <text evidence="1">The sequence shown here is derived from an EMBL/GenBank/DDBJ whole genome shotgun (WGS) entry which is preliminary data.</text>
</comment>
<dbReference type="EMBL" id="MEIU01000057">
    <property type="protein sequence ID" value="PIT59957.1"/>
    <property type="molecule type" value="Genomic_DNA"/>
</dbReference>
<organism evidence="1 2">
    <name type="scientific">Snodgrassella alvi</name>
    <dbReference type="NCBI Taxonomy" id="1196083"/>
    <lineage>
        <taxon>Bacteria</taxon>
        <taxon>Pseudomonadati</taxon>
        <taxon>Pseudomonadota</taxon>
        <taxon>Betaproteobacteria</taxon>
        <taxon>Neisseriales</taxon>
        <taxon>Neisseriaceae</taxon>
        <taxon>Snodgrassella</taxon>
    </lineage>
</organism>
<dbReference type="Proteomes" id="UP000230463">
    <property type="component" value="Unassembled WGS sequence"/>
</dbReference>
<dbReference type="RefSeq" id="WP_037407665.1">
    <property type="nucleotide sequence ID" value="NZ_MDUZ01000118.1"/>
</dbReference>
<dbReference type="Pfam" id="PF10109">
    <property type="entry name" value="Phage_TAC_7"/>
    <property type="match status" value="1"/>
</dbReference>
<evidence type="ECO:0000313" key="2">
    <source>
        <dbReference type="Proteomes" id="UP000230463"/>
    </source>
</evidence>
<accession>A0A066TS77</accession>